<proteinExistence type="inferred from homology"/>
<dbReference type="InterPro" id="IPR004328">
    <property type="entry name" value="BRO1_dom"/>
</dbReference>
<dbReference type="InterPro" id="IPR038499">
    <property type="entry name" value="BRO1_sf"/>
</dbReference>
<dbReference type="GeneID" id="107770617"/>
<dbReference type="KEGG" id="nta:107770617"/>
<dbReference type="STRING" id="4097.A0A1S3Y0B7"/>
<dbReference type="AlphaFoldDB" id="A0A1S3Y0B7"/>
<evidence type="ECO:0000313" key="3">
    <source>
        <dbReference type="Proteomes" id="UP000790787"/>
    </source>
</evidence>
<organism evidence="3 4">
    <name type="scientific">Nicotiana tabacum</name>
    <name type="common">Common tobacco</name>
    <dbReference type="NCBI Taxonomy" id="4097"/>
    <lineage>
        <taxon>Eukaryota</taxon>
        <taxon>Viridiplantae</taxon>
        <taxon>Streptophyta</taxon>
        <taxon>Embryophyta</taxon>
        <taxon>Tracheophyta</taxon>
        <taxon>Spermatophyta</taxon>
        <taxon>Magnoliopsida</taxon>
        <taxon>eudicotyledons</taxon>
        <taxon>Gunneridae</taxon>
        <taxon>Pentapetalae</taxon>
        <taxon>asterids</taxon>
        <taxon>lamiids</taxon>
        <taxon>Solanales</taxon>
        <taxon>Solanaceae</taxon>
        <taxon>Nicotianoideae</taxon>
        <taxon>Nicotianeae</taxon>
        <taxon>Nicotiana</taxon>
    </lineage>
</organism>
<keyword evidence="3" id="KW-1185">Reference proteome</keyword>
<gene>
    <name evidence="4" type="primary">LOC107770617</name>
</gene>
<evidence type="ECO:0000313" key="4">
    <source>
        <dbReference type="RefSeq" id="XP_016445427.1"/>
    </source>
</evidence>
<dbReference type="PANTHER" id="PTHR23032">
    <property type="entry name" value="BRO1 DOMAIN-CONTAINING PROTEIN BROX"/>
    <property type="match status" value="1"/>
</dbReference>
<dbReference type="OMA" id="WHEKIPS"/>
<dbReference type="SMART" id="SM01041">
    <property type="entry name" value="BRO1"/>
    <property type="match status" value="1"/>
</dbReference>
<sequence>MMINFQGLSKQKSPQVLFEDAFPAADPGTLEQLKELSSRRRAIESINQNSFVTEAIAREMSGGLTSRCEQNIQKVEQYLPLLGNLMHHVNLVGDNPKMVRWISDLKIRWSSALTSSSFFQLNGPKFYQMDNFHSELAMTLFVLGALFRDRALEVLSTDLVQSASFLRKAAGVYHHIAQDVLPCLQPALAQERPPESVISVCTAVTLVCLAEAQAVSVRKAEQKGNTGGLLAKLHYGVCKFLEEAIHTLHSATKQCNDISSCLMDYIITSKMLHELLSYKYLAESLKIEGQIGFAIGALRHVIQNAEKHIPREESWRLVRKQLIDDLTGRLRKCERENEFVWHEKILMHDELPVPQGVKIVSPIPYQPQKWERTLVFKI</sequence>
<dbReference type="InterPro" id="IPR038898">
    <property type="entry name" value="BROX"/>
</dbReference>
<reference evidence="4" key="2">
    <citation type="submission" date="2025-08" db="UniProtKB">
        <authorList>
            <consortium name="RefSeq"/>
        </authorList>
    </citation>
    <scope>IDENTIFICATION</scope>
    <source>
        <tissue evidence="4">Leaf</tissue>
    </source>
</reference>
<dbReference type="Proteomes" id="UP000790787">
    <property type="component" value="Chromosome 12"/>
</dbReference>
<dbReference type="CDD" id="cd09247">
    <property type="entry name" value="BRO1_Alix_like_2"/>
    <property type="match status" value="1"/>
</dbReference>
<dbReference type="Pfam" id="PF03097">
    <property type="entry name" value="BRO1"/>
    <property type="match status" value="1"/>
</dbReference>
<comment type="similarity">
    <text evidence="1">Belongs to the BROX family.</text>
</comment>
<evidence type="ECO:0000259" key="2">
    <source>
        <dbReference type="PROSITE" id="PS51180"/>
    </source>
</evidence>
<evidence type="ECO:0000256" key="1">
    <source>
        <dbReference type="ARBA" id="ARBA00008901"/>
    </source>
</evidence>
<reference evidence="3" key="1">
    <citation type="journal article" date="2014" name="Nat. Commun.">
        <title>The tobacco genome sequence and its comparison with those of tomato and potato.</title>
        <authorList>
            <person name="Sierro N."/>
            <person name="Battey J.N."/>
            <person name="Ouadi S."/>
            <person name="Bakaher N."/>
            <person name="Bovet L."/>
            <person name="Willig A."/>
            <person name="Goepfert S."/>
            <person name="Peitsch M.C."/>
            <person name="Ivanov N.V."/>
        </authorList>
    </citation>
    <scope>NUCLEOTIDE SEQUENCE [LARGE SCALE GENOMIC DNA]</scope>
</reference>
<dbReference type="OrthoDB" id="10266451at2759"/>
<accession>A0A1S3Y0B7</accession>
<dbReference type="PaxDb" id="4097-A0A1S3Y0B7"/>
<dbReference type="Gene3D" id="1.25.40.280">
    <property type="entry name" value="alix/aip1 like domains"/>
    <property type="match status" value="1"/>
</dbReference>
<name>A0A1S3Y0B7_TOBAC</name>
<dbReference type="PANTHER" id="PTHR23032:SF20">
    <property type="entry name" value="ENDOSOMAL TARGETING BRO1-LIKE DOMAIN-CONTAINING PROTEIN"/>
    <property type="match status" value="1"/>
</dbReference>
<dbReference type="RefSeq" id="XP_016445427.1">
    <property type="nucleotide sequence ID" value="XM_016589941.1"/>
</dbReference>
<dbReference type="PROSITE" id="PS51180">
    <property type="entry name" value="BRO1"/>
    <property type="match status" value="1"/>
</dbReference>
<protein>
    <submittedName>
        <fullName evidence="4">BRO1 domain-containing protein BROX</fullName>
    </submittedName>
    <submittedName>
        <fullName evidence="4">Uncharacterized protein LOC107770617</fullName>
    </submittedName>
</protein>
<feature type="domain" description="BRO1" evidence="2">
    <location>
        <begin position="1"/>
        <end position="378"/>
    </location>
</feature>
<dbReference type="RefSeq" id="XP_016445427.1">
    <property type="nucleotide sequence ID" value="XM_016589941.2"/>
</dbReference>